<name>A0A6G5AGB8_RHIMP</name>
<proteinExistence type="predicted"/>
<evidence type="ECO:0000256" key="1">
    <source>
        <dbReference type="SAM" id="Phobius"/>
    </source>
</evidence>
<evidence type="ECO:0000313" key="2">
    <source>
        <dbReference type="EMBL" id="NIE49859.1"/>
    </source>
</evidence>
<dbReference type="AlphaFoldDB" id="A0A6G5AGB8"/>
<sequence length="108" mass="12508">MFTLLSLVELLVSTCILLSIMFQPIINIQRLVSRNNVIHPFALNIKTIVFFNICVIIVQAQIKFMQTSYTAVGRCKVKYFLRQLELAWEVCKLMGNRAFLLGHDYLLL</sequence>
<keyword evidence="1" id="KW-0472">Membrane</keyword>
<feature type="transmembrane region" description="Helical" evidence="1">
    <location>
        <begin position="38"/>
        <end position="58"/>
    </location>
</feature>
<reference evidence="2" key="1">
    <citation type="submission" date="2020-03" db="EMBL/GenBank/DDBJ databases">
        <title>A transcriptome and proteome of the tick Rhipicephalus microplus shaped by the genetic composition of its hosts and developmental stage.</title>
        <authorList>
            <person name="Garcia G.R."/>
            <person name="Ribeiro J.M.C."/>
            <person name="Maruyama S.R."/>
            <person name="Gardinasse L.G."/>
            <person name="Nelson K."/>
            <person name="Ferreira B.R."/>
            <person name="Andrade T.G."/>
            <person name="Santos I.K.F.M."/>
        </authorList>
    </citation>
    <scope>NUCLEOTIDE SEQUENCE</scope>
    <source>
        <strain evidence="2">NSGR</strain>
        <tissue evidence="2">Salivary glands</tissue>
    </source>
</reference>
<dbReference type="EMBL" id="GIKN01007586">
    <property type="protein sequence ID" value="NIE49859.1"/>
    <property type="molecule type" value="Transcribed_RNA"/>
</dbReference>
<protein>
    <submittedName>
        <fullName evidence="2">Uncharacterized protein</fullName>
    </submittedName>
</protein>
<accession>A0A6G5AGB8</accession>
<organism evidence="2">
    <name type="scientific">Rhipicephalus microplus</name>
    <name type="common">Cattle tick</name>
    <name type="synonym">Boophilus microplus</name>
    <dbReference type="NCBI Taxonomy" id="6941"/>
    <lineage>
        <taxon>Eukaryota</taxon>
        <taxon>Metazoa</taxon>
        <taxon>Ecdysozoa</taxon>
        <taxon>Arthropoda</taxon>
        <taxon>Chelicerata</taxon>
        <taxon>Arachnida</taxon>
        <taxon>Acari</taxon>
        <taxon>Parasitiformes</taxon>
        <taxon>Ixodida</taxon>
        <taxon>Ixodoidea</taxon>
        <taxon>Ixodidae</taxon>
        <taxon>Rhipicephalinae</taxon>
        <taxon>Rhipicephalus</taxon>
        <taxon>Boophilus</taxon>
    </lineage>
</organism>
<keyword evidence="1" id="KW-1133">Transmembrane helix</keyword>
<keyword evidence="1" id="KW-0812">Transmembrane</keyword>
<feature type="transmembrane region" description="Helical" evidence="1">
    <location>
        <begin position="7"/>
        <end position="26"/>
    </location>
</feature>